<evidence type="ECO:0000313" key="1">
    <source>
        <dbReference type="EMBL" id="EXM12238.1"/>
    </source>
</evidence>
<sequence length="35" mass="3980">MGELRRAQTQPSVSLAAVEEPLKLVHYSYKQHSPQ</sequence>
<dbReference type="HOGENOM" id="CLU_3368546_0_0_1"/>
<reference evidence="1" key="2">
    <citation type="submission" date="2014-03" db="EMBL/GenBank/DDBJ databases">
        <title>The Genome Annotation of Fusarium oxysporum Cotton.</title>
        <authorList>
            <consortium name="The Broad Institute Genomics Platform"/>
            <person name="Ma L.-J."/>
            <person name="Corby-Kistler H."/>
            <person name="Broz K."/>
            <person name="Gale L.R."/>
            <person name="Jonkers W."/>
            <person name="O'Donnell K."/>
            <person name="Ploetz R."/>
            <person name="Steinberg C."/>
            <person name="Schwartz D.C."/>
            <person name="VanEtten H."/>
            <person name="Zhou S."/>
            <person name="Young S.K."/>
            <person name="Zeng Q."/>
            <person name="Gargeya S."/>
            <person name="Fitzgerald M."/>
            <person name="Abouelleil A."/>
            <person name="Alvarado L."/>
            <person name="Chapman S.B."/>
            <person name="Gainer-Dewar J."/>
            <person name="Goldberg J."/>
            <person name="Griggs A."/>
            <person name="Gujja S."/>
            <person name="Hansen M."/>
            <person name="Howarth C."/>
            <person name="Imamovic A."/>
            <person name="Ireland A."/>
            <person name="Larimer J."/>
            <person name="McCowan C."/>
            <person name="Murphy C."/>
            <person name="Pearson M."/>
            <person name="Poon T.W."/>
            <person name="Priest M."/>
            <person name="Roberts A."/>
            <person name="Saif S."/>
            <person name="Shea T."/>
            <person name="Sykes S."/>
            <person name="Wortman J."/>
            <person name="Nusbaum C."/>
            <person name="Birren B."/>
        </authorList>
    </citation>
    <scope>NUCLEOTIDE SEQUENCE</scope>
    <source>
        <strain evidence="1">25433</strain>
    </source>
</reference>
<accession>X0KFE7</accession>
<proteinExistence type="predicted"/>
<name>X0KFE7_FUSOX</name>
<dbReference type="EMBL" id="KK035820">
    <property type="protein sequence ID" value="EXM12238.1"/>
    <property type="molecule type" value="Genomic_DNA"/>
</dbReference>
<organism evidence="1">
    <name type="scientific">Fusarium oxysporum f. sp. vasinfectum 25433</name>
    <dbReference type="NCBI Taxonomy" id="1089449"/>
    <lineage>
        <taxon>Eukaryota</taxon>
        <taxon>Fungi</taxon>
        <taxon>Dikarya</taxon>
        <taxon>Ascomycota</taxon>
        <taxon>Pezizomycotina</taxon>
        <taxon>Sordariomycetes</taxon>
        <taxon>Hypocreomycetidae</taxon>
        <taxon>Hypocreales</taxon>
        <taxon>Nectriaceae</taxon>
        <taxon>Fusarium</taxon>
        <taxon>Fusarium oxysporum species complex</taxon>
    </lineage>
</organism>
<gene>
    <name evidence="1" type="ORF">FOTG_19261</name>
</gene>
<dbReference type="Proteomes" id="UP000030701">
    <property type="component" value="Unassembled WGS sequence"/>
</dbReference>
<reference evidence="1" key="1">
    <citation type="submission" date="2011-11" db="EMBL/GenBank/DDBJ databases">
        <title>The Genome Sequence of Fusarium oxysporum Cotton.</title>
        <authorList>
            <consortium name="The Broad Institute Genome Sequencing Platform"/>
            <person name="Ma L.-J."/>
            <person name="Gale L.R."/>
            <person name="Schwartz D.C."/>
            <person name="Zhou S."/>
            <person name="Corby-Kistler H."/>
            <person name="Young S.K."/>
            <person name="Zeng Q."/>
            <person name="Gargeya S."/>
            <person name="Fitzgerald M."/>
            <person name="Haas B."/>
            <person name="Abouelleil A."/>
            <person name="Alvarado L."/>
            <person name="Arachchi H.M."/>
            <person name="Berlin A."/>
            <person name="Brown A."/>
            <person name="Chapman S.B."/>
            <person name="Chen Z."/>
            <person name="Dunbar C."/>
            <person name="Freedman E."/>
            <person name="Gearin G."/>
            <person name="Goldberg J."/>
            <person name="Griggs A."/>
            <person name="Gujja S."/>
            <person name="Heiman D."/>
            <person name="Howarth C."/>
            <person name="Larson L."/>
            <person name="Lui A."/>
            <person name="MacDonald P.J.P."/>
            <person name="Montmayeur A."/>
            <person name="Murphy C."/>
            <person name="Neiman D."/>
            <person name="Pearson M."/>
            <person name="Priest M."/>
            <person name="Roberts A."/>
            <person name="Saif S."/>
            <person name="Shea T."/>
            <person name="Shenoy N."/>
            <person name="Sisk P."/>
            <person name="Stolte C."/>
            <person name="Sykes S."/>
            <person name="Wortman J."/>
            <person name="Nusbaum C."/>
            <person name="Birren B."/>
        </authorList>
    </citation>
    <scope>NUCLEOTIDE SEQUENCE [LARGE SCALE GENOMIC DNA]</scope>
    <source>
        <strain evidence="1">25433</strain>
    </source>
</reference>
<protein>
    <submittedName>
        <fullName evidence="1">Uncharacterized protein</fullName>
    </submittedName>
</protein>
<dbReference type="AlphaFoldDB" id="X0KFE7"/>